<dbReference type="PANTHER" id="PTHR42085:SF1">
    <property type="entry name" value="F-BOX DOMAIN-CONTAINING PROTEIN"/>
    <property type="match status" value="1"/>
</dbReference>
<evidence type="ECO:0000313" key="1">
    <source>
        <dbReference type="EMBL" id="KAF2878056.1"/>
    </source>
</evidence>
<protein>
    <recommendedName>
        <fullName evidence="3">F-box domain-containing protein</fullName>
    </recommendedName>
</protein>
<dbReference type="InterPro" id="IPR038883">
    <property type="entry name" value="AN11006-like"/>
</dbReference>
<dbReference type="Proteomes" id="UP000481861">
    <property type="component" value="Unassembled WGS sequence"/>
</dbReference>
<evidence type="ECO:0008006" key="3">
    <source>
        <dbReference type="Google" id="ProtNLM"/>
    </source>
</evidence>
<keyword evidence="2" id="KW-1185">Reference proteome</keyword>
<organism evidence="1 2">
    <name type="scientific">Massariosphaeria phaeospora</name>
    <dbReference type="NCBI Taxonomy" id="100035"/>
    <lineage>
        <taxon>Eukaryota</taxon>
        <taxon>Fungi</taxon>
        <taxon>Dikarya</taxon>
        <taxon>Ascomycota</taxon>
        <taxon>Pezizomycotina</taxon>
        <taxon>Dothideomycetes</taxon>
        <taxon>Pleosporomycetidae</taxon>
        <taxon>Pleosporales</taxon>
        <taxon>Pleosporales incertae sedis</taxon>
        <taxon>Massariosphaeria</taxon>
    </lineage>
</organism>
<sequence>MALALGFDLIRKISTYLVAAPDASQQSPLLRLPGELRNQIYELALSDDEVLVQEEASGLFRLLRNMSPRKELNQLKYTCRQLRHETRGLVPALNTLRFPDSGIEEQSVVAGRFLTACPQSTQTSIQKIVIEEHTTSLRARPLYWKGVAPLCEFCREHPNMTIELSIDCAGSSPEMVRFIAMGNIISAALRKKPMDLQMVLVTAPLMGSLKSVWAGYAEDAEPVAENLRVIPRGTFTAHATQFRPPRTPQGRLWLAQIEKWHKEGI</sequence>
<accession>A0A7C8MGZ9</accession>
<gene>
    <name evidence="1" type="ORF">BDV95DRAFT_589037</name>
</gene>
<name>A0A7C8MGZ9_9PLEO</name>
<dbReference type="EMBL" id="JAADJZ010000001">
    <property type="protein sequence ID" value="KAF2878056.1"/>
    <property type="molecule type" value="Genomic_DNA"/>
</dbReference>
<proteinExistence type="predicted"/>
<reference evidence="1 2" key="1">
    <citation type="submission" date="2020-01" db="EMBL/GenBank/DDBJ databases">
        <authorList>
            <consortium name="DOE Joint Genome Institute"/>
            <person name="Haridas S."/>
            <person name="Albert R."/>
            <person name="Binder M."/>
            <person name="Bloem J."/>
            <person name="Labutti K."/>
            <person name="Salamov A."/>
            <person name="Andreopoulos B."/>
            <person name="Baker S.E."/>
            <person name="Barry K."/>
            <person name="Bills G."/>
            <person name="Bluhm B.H."/>
            <person name="Cannon C."/>
            <person name="Castanera R."/>
            <person name="Culley D.E."/>
            <person name="Daum C."/>
            <person name="Ezra D."/>
            <person name="Gonzalez J.B."/>
            <person name="Henrissat B."/>
            <person name="Kuo A."/>
            <person name="Liang C."/>
            <person name="Lipzen A."/>
            <person name="Lutzoni F."/>
            <person name="Magnuson J."/>
            <person name="Mondo S."/>
            <person name="Nolan M."/>
            <person name="Ohm R."/>
            <person name="Pangilinan J."/>
            <person name="Park H.-J.H."/>
            <person name="Ramirez L."/>
            <person name="Alfaro M."/>
            <person name="Sun H."/>
            <person name="Tritt A."/>
            <person name="Yoshinaga Y."/>
            <person name="Zwiers L.-H.L."/>
            <person name="Turgeon B.G."/>
            <person name="Goodwin S.B."/>
            <person name="Spatafora J.W."/>
            <person name="Crous P.W."/>
            <person name="Grigoriev I.V."/>
        </authorList>
    </citation>
    <scope>NUCLEOTIDE SEQUENCE [LARGE SCALE GENOMIC DNA]</scope>
    <source>
        <strain evidence="1 2">CBS 611.86</strain>
    </source>
</reference>
<evidence type="ECO:0000313" key="2">
    <source>
        <dbReference type="Proteomes" id="UP000481861"/>
    </source>
</evidence>
<dbReference type="AlphaFoldDB" id="A0A7C8MGZ9"/>
<dbReference type="PANTHER" id="PTHR42085">
    <property type="entry name" value="F-BOX DOMAIN-CONTAINING PROTEIN"/>
    <property type="match status" value="1"/>
</dbReference>
<comment type="caution">
    <text evidence="1">The sequence shown here is derived from an EMBL/GenBank/DDBJ whole genome shotgun (WGS) entry which is preliminary data.</text>
</comment>
<dbReference type="OrthoDB" id="4790878at2759"/>